<feature type="region of interest" description="Disordered" evidence="1">
    <location>
        <begin position="1546"/>
        <end position="1566"/>
    </location>
</feature>
<reference evidence="3 4" key="1">
    <citation type="submission" date="2020-02" db="EMBL/GenBank/DDBJ databases">
        <authorList>
            <person name="Chen W.-M."/>
        </authorList>
    </citation>
    <scope>NUCLEOTIDE SEQUENCE [LARGE SCALE GENOMIC DNA]</scope>
    <source>
        <strain evidence="3 4">KMS-5</strain>
    </source>
</reference>
<accession>A0A6M0QXM0</accession>
<dbReference type="Proteomes" id="UP000477782">
    <property type="component" value="Unassembled WGS sequence"/>
</dbReference>
<feature type="domain" description="Protein NO VEIN C-terminal" evidence="2">
    <location>
        <begin position="1682"/>
        <end position="1742"/>
    </location>
</feature>
<feature type="compositionally biased region" description="Basic and acidic residues" evidence="1">
    <location>
        <begin position="1628"/>
        <end position="1637"/>
    </location>
</feature>
<sequence>MGLSEIRPSDTSYTILSPEQMLWQQCRDAVANAVDAYRKNQEVYGSLNNIGRVIGTEYGDRVLHELIQNAHDAHEFGEKGKIAIRLVVTGPQSGHLIVANGGRGFRWEEDVRGIINLASSRKHIGDGIGNKGLGFRSIEAITDDVQIYSRWGDGDDSKRFDGFCFRFGHLDEIEALVMSNGLSAAEAATVAGNIPRYLVPVPLADTAPADIHFWATQGFATVIFAPLKSAEAIDLLRRQIEAIADLEVPMLLFLDRISEVQIDVVLPEGPSRRTKLTRQKKVLHPAEQNNGIEVSEVTVGPKARFLHLRRKLESEGVLDAVRRSIKRAPALERWLDWKGQPAVSVAVGLSDVHIDKGRLYNFLPMAETAVSPFAGHLDAPFFSDIDRRNTDLTLPLNDFLLDEIAKTCVLGAQTILADELSVRRSAVFDLIAWTGTQAKALDRAAAIYEQGLRDLPFVPILKTPDGEAWSSLNHAWVWPEVKPSVIVKRKIVELTGAHIVGPELDAKRLERLRNMAARSFGAWNSLASMLPGAEQLTEWVEALAEDMLNRGAPPADWSRFYADLPPLFSAAKCDLQSLTGKRILLDRKEKLRAAGGHGSHLGDRVFVRGSLSGSRGTKDAAPLPPASISRRYKLLHERVELAGETLAEFVRARLVLEFDPVEALAGLGGALSDTATENMRRDALNWAFRLWRASPGSRLEAALKTAKLHVPLVDGWGPASTACFSASWSEVGQALETYLLAAAEVSPDCRKARQTLLTSWDEWPDAGGDSKRHWAQFLDLVGVADGLRPFASDIRREGTPSGEWETRLASAKPADGMDQDWVHAASRTFFHHRYTSYSMKGEAWRLPGQVEHQNLSETAKYALCRLVIHHLKEHGHDCLTFRLGRYERPEKQQDERVLQSPLAIFVRSKPWLPVETQDGERFLRPNQCWAASDRRSKVPKFVFGASADATRLVETDQVAKIAFSPLIGLQDWTSRETALERIRALATVCGHLQAAERPSFRRELLRSWKDVCSLGEQIPSDLPLVVSRRGQWEVVTGDLSSPLPVILADDGHRFDVRALSSAGQPVLEVGEDLSKVFEILEKTGTYRPLRIDSGGVKLLLDGTVFVPGPADPLLIASGIDWLPEVAVLANALRGENLERSIAAETIDRRIRSLRLRRCRNISLYLADEEVAPGALDWYAIPDPTHPTLVLKEALELDWPTLAGDLSCDLTRLIHPNLRSLERILLRLGIGQMPRQLLAPGDFELARALECDIRTVQDMRAELRTDLAHMIRMLVPVVGCLVGIEAARDLAVLLQTQGPEVDISSWLEANLTSERANAPAIMEACKKATDLRDIRRLLNLDLAELNEVLLALGEEQIGYDAELRAMFDGHLAALRPQLIDRLREIHLADFKEGRSLAIYQERKNLDFVTFNADWLLARDFLDQNTVADRAFGCLAALVGSPPEVTLPPLRSLVDRNRRAARSFAVDAISLVTAWCRKNGADVPEIWSGTEPQSVPRHLENAGLLDFVEIEPNQLPVLCQLAGCWPANMPLSIVRQDLGLGDEEIEAQKRARESERQQSEIEKRSIQFGGQRLDTADESFAAKLAEMAESFLAQDEGWYSRSAQAPKLNDLISTDRTGSGKGGRGSGEGRNPERHLTDSQREAVGYLGEWRAFQYLQRRFGAAADDTAWVSSNRAKILGGSEGNDAAGYDFAVRTPTVEWMFEVKSSIEDPGQFELTANEIRVASLAAKDGRRRYRILYVPYVLSQDRWAVFELPNPMSEKDRIKFKEVGRGSVRMSFERG</sequence>
<comment type="caution">
    <text evidence="3">The sequence shown here is derived from an EMBL/GenBank/DDBJ whole genome shotgun (WGS) entry which is preliminary data.</text>
</comment>
<gene>
    <name evidence="3" type="ORF">G4Z14_18405</name>
</gene>
<evidence type="ECO:0000313" key="3">
    <source>
        <dbReference type="EMBL" id="NEY92256.1"/>
    </source>
</evidence>
<feature type="region of interest" description="Disordered" evidence="1">
    <location>
        <begin position="1607"/>
        <end position="1637"/>
    </location>
</feature>
<protein>
    <submittedName>
        <fullName evidence="3">DUF3883 domain-containing protein</fullName>
    </submittedName>
</protein>
<name>A0A6M0QXM0_9RHOB</name>
<dbReference type="NCBIfam" id="NF047352">
    <property type="entry name" value="P_loop_sacsin"/>
    <property type="match status" value="1"/>
</dbReference>
<dbReference type="RefSeq" id="WP_164628405.1">
    <property type="nucleotide sequence ID" value="NZ_JAAIVJ010000027.1"/>
</dbReference>
<dbReference type="SUPFAM" id="SSF55874">
    <property type="entry name" value="ATPase domain of HSP90 chaperone/DNA topoisomerase II/histidine kinase"/>
    <property type="match status" value="1"/>
</dbReference>
<proteinExistence type="predicted"/>
<evidence type="ECO:0000256" key="1">
    <source>
        <dbReference type="SAM" id="MobiDB-lite"/>
    </source>
</evidence>
<evidence type="ECO:0000259" key="2">
    <source>
        <dbReference type="Pfam" id="PF13020"/>
    </source>
</evidence>
<dbReference type="InterPro" id="IPR036890">
    <property type="entry name" value="HATPase_C_sf"/>
</dbReference>
<keyword evidence="4" id="KW-1185">Reference proteome</keyword>
<feature type="compositionally biased region" description="Basic and acidic residues" evidence="1">
    <location>
        <begin position="1546"/>
        <end position="1563"/>
    </location>
</feature>
<feature type="compositionally biased region" description="Gly residues" evidence="1">
    <location>
        <begin position="1617"/>
        <end position="1626"/>
    </location>
</feature>
<dbReference type="InterPro" id="IPR024975">
    <property type="entry name" value="NOV_C"/>
</dbReference>
<dbReference type="EMBL" id="JAAIVJ010000027">
    <property type="protein sequence ID" value="NEY92256.1"/>
    <property type="molecule type" value="Genomic_DNA"/>
</dbReference>
<dbReference type="Gene3D" id="3.30.565.10">
    <property type="entry name" value="Histidine kinase-like ATPase, C-terminal domain"/>
    <property type="match status" value="1"/>
</dbReference>
<organism evidence="3 4">
    <name type="scientific">Tabrizicola oligotrophica</name>
    <dbReference type="NCBI Taxonomy" id="2710650"/>
    <lineage>
        <taxon>Bacteria</taxon>
        <taxon>Pseudomonadati</taxon>
        <taxon>Pseudomonadota</taxon>
        <taxon>Alphaproteobacteria</taxon>
        <taxon>Rhodobacterales</taxon>
        <taxon>Paracoccaceae</taxon>
        <taxon>Tabrizicola</taxon>
    </lineage>
</organism>
<evidence type="ECO:0000313" key="4">
    <source>
        <dbReference type="Proteomes" id="UP000477782"/>
    </source>
</evidence>
<dbReference type="Pfam" id="PF13020">
    <property type="entry name" value="NOV_C"/>
    <property type="match status" value="1"/>
</dbReference>